<proteinExistence type="predicted"/>
<dbReference type="PROSITE" id="PS00194">
    <property type="entry name" value="THIOREDOXIN_1"/>
    <property type="match status" value="1"/>
</dbReference>
<dbReference type="PROSITE" id="PS51352">
    <property type="entry name" value="THIOREDOXIN_2"/>
    <property type="match status" value="1"/>
</dbReference>
<reference evidence="7" key="1">
    <citation type="submission" date="2016-10" db="EMBL/GenBank/DDBJ databases">
        <authorList>
            <person name="Varghese N."/>
            <person name="Submissions S."/>
        </authorList>
    </citation>
    <scope>NUCLEOTIDE SEQUENCE [LARGE SCALE GENOMIC DNA]</scope>
    <source>
        <strain evidence="7">DSM 23445</strain>
    </source>
</reference>
<evidence type="ECO:0000256" key="3">
    <source>
        <dbReference type="ARBA" id="ARBA00023157"/>
    </source>
</evidence>
<evidence type="ECO:0000313" key="6">
    <source>
        <dbReference type="EMBL" id="SFU02886.1"/>
    </source>
</evidence>
<dbReference type="AlphaFoldDB" id="A0A1I7CU04"/>
<dbReference type="STRING" id="305507.SAMN04489724_3431"/>
<dbReference type="SUPFAM" id="SSF52833">
    <property type="entry name" value="Thioredoxin-like"/>
    <property type="match status" value="1"/>
</dbReference>
<dbReference type="GO" id="GO:0015035">
    <property type="term" value="F:protein-disulfide reductase activity"/>
    <property type="evidence" value="ECO:0007669"/>
    <property type="project" value="TreeGrafter"/>
</dbReference>
<accession>A0A1I7CU04</accession>
<evidence type="ECO:0000256" key="2">
    <source>
        <dbReference type="ARBA" id="ARBA00022982"/>
    </source>
</evidence>
<dbReference type="Proteomes" id="UP000199673">
    <property type="component" value="Unassembled WGS sequence"/>
</dbReference>
<sequence>MPQGILPIIGLTFNRTRIVMPKRNPKDIISKSQEAVLVDFYADWCGPCQTMDPIIDEVLNELGKIKLLKINIDKSPQLAQQFAVRSIPNYILFKKGKILWRKGGLITKRDLLQGLKGFV</sequence>
<dbReference type="EMBL" id="FPBF01000005">
    <property type="protein sequence ID" value="SFU02886.1"/>
    <property type="molecule type" value="Genomic_DNA"/>
</dbReference>
<evidence type="ECO:0000256" key="4">
    <source>
        <dbReference type="ARBA" id="ARBA00023284"/>
    </source>
</evidence>
<dbReference type="InterPro" id="IPR013766">
    <property type="entry name" value="Thioredoxin_domain"/>
</dbReference>
<keyword evidence="1" id="KW-0813">Transport</keyword>
<dbReference type="GO" id="GO:0005737">
    <property type="term" value="C:cytoplasm"/>
    <property type="evidence" value="ECO:0007669"/>
    <property type="project" value="TreeGrafter"/>
</dbReference>
<evidence type="ECO:0000313" key="7">
    <source>
        <dbReference type="Proteomes" id="UP000199673"/>
    </source>
</evidence>
<keyword evidence="2" id="KW-0249">Electron transport</keyword>
<dbReference type="PANTHER" id="PTHR45663:SF11">
    <property type="entry name" value="GEO12009P1"/>
    <property type="match status" value="1"/>
</dbReference>
<keyword evidence="3" id="KW-1015">Disulfide bond</keyword>
<keyword evidence="4" id="KW-0676">Redox-active center</keyword>
<dbReference type="InterPro" id="IPR036249">
    <property type="entry name" value="Thioredoxin-like_sf"/>
</dbReference>
<gene>
    <name evidence="6" type="ORF">SAMN04489724_3431</name>
</gene>
<dbReference type="Pfam" id="PF00085">
    <property type="entry name" value="Thioredoxin"/>
    <property type="match status" value="1"/>
</dbReference>
<evidence type="ECO:0000256" key="1">
    <source>
        <dbReference type="ARBA" id="ARBA00022448"/>
    </source>
</evidence>
<protein>
    <submittedName>
        <fullName evidence="6">Thioredoxin</fullName>
    </submittedName>
</protein>
<feature type="domain" description="Thioredoxin" evidence="5">
    <location>
        <begin position="1"/>
        <end position="119"/>
    </location>
</feature>
<organism evidence="6 7">
    <name type="scientific">Algoriphagus locisalis</name>
    <dbReference type="NCBI Taxonomy" id="305507"/>
    <lineage>
        <taxon>Bacteria</taxon>
        <taxon>Pseudomonadati</taxon>
        <taxon>Bacteroidota</taxon>
        <taxon>Cytophagia</taxon>
        <taxon>Cytophagales</taxon>
        <taxon>Cyclobacteriaceae</taxon>
        <taxon>Algoriphagus</taxon>
    </lineage>
</organism>
<dbReference type="CDD" id="cd02947">
    <property type="entry name" value="TRX_family"/>
    <property type="match status" value="1"/>
</dbReference>
<keyword evidence="7" id="KW-1185">Reference proteome</keyword>
<evidence type="ECO:0000259" key="5">
    <source>
        <dbReference type="PROSITE" id="PS51352"/>
    </source>
</evidence>
<dbReference type="Gene3D" id="3.40.30.10">
    <property type="entry name" value="Glutaredoxin"/>
    <property type="match status" value="1"/>
</dbReference>
<dbReference type="PRINTS" id="PR00421">
    <property type="entry name" value="THIOREDOXIN"/>
</dbReference>
<name>A0A1I7CU04_9BACT</name>
<dbReference type="InterPro" id="IPR017937">
    <property type="entry name" value="Thioredoxin_CS"/>
</dbReference>
<dbReference type="PANTHER" id="PTHR45663">
    <property type="entry name" value="GEO12009P1"/>
    <property type="match status" value="1"/>
</dbReference>